<gene>
    <name evidence="1" type="ORF">NL394_18575</name>
</gene>
<dbReference type="Proteomes" id="UP001163293">
    <property type="component" value="Chromosome"/>
</dbReference>
<dbReference type="RefSeq" id="WP_139126919.1">
    <property type="nucleotide sequence ID" value="NZ_CP043010.1"/>
</dbReference>
<reference evidence="1" key="1">
    <citation type="submission" date="2022-07" db="EMBL/GenBank/DDBJ databases">
        <authorList>
            <person name="Wu T."/>
        </authorList>
    </citation>
    <scope>NUCLEOTIDE SEQUENCE</scope>
    <source>
        <strain evidence="1">SD-1</strain>
    </source>
</reference>
<proteinExistence type="predicted"/>
<name>A0AAX3EHE5_PAEUR</name>
<evidence type="ECO:0000313" key="2">
    <source>
        <dbReference type="Proteomes" id="UP001163293"/>
    </source>
</evidence>
<accession>A0AAX3EHE5</accession>
<evidence type="ECO:0000313" key="1">
    <source>
        <dbReference type="EMBL" id="UYV97022.1"/>
    </source>
</evidence>
<dbReference type="PROSITE" id="PS51257">
    <property type="entry name" value="PROKAR_LIPOPROTEIN"/>
    <property type="match status" value="1"/>
</dbReference>
<keyword evidence="2" id="KW-1185">Reference proteome</keyword>
<protein>
    <submittedName>
        <fullName evidence="1">Uncharacterized protein</fullName>
    </submittedName>
</protein>
<organism evidence="1 2">
    <name type="scientific">Paenarthrobacter ureafaciens</name>
    <dbReference type="NCBI Taxonomy" id="37931"/>
    <lineage>
        <taxon>Bacteria</taxon>
        <taxon>Bacillati</taxon>
        <taxon>Actinomycetota</taxon>
        <taxon>Actinomycetes</taxon>
        <taxon>Micrococcales</taxon>
        <taxon>Micrococcaceae</taxon>
        <taxon>Paenarthrobacter</taxon>
    </lineage>
</organism>
<dbReference type="EMBL" id="CP101185">
    <property type="protein sequence ID" value="UYV97022.1"/>
    <property type="molecule type" value="Genomic_DNA"/>
</dbReference>
<sequence>MQRRQLLALTIVFTASLQGCGISSSESDINLKPTKATALLRSDIESIVYPLDKYSVSTDELNIIERAGSIKIQECMSENGYPIDLIGTFKDRISSAERPYGIWLMDTAQQFAYGRPEQDLGAPQLESKTPEFNHQWDSCLREAIPSSDYGADRNALTIQLAGKANSAARKDPQTVKLIEKWKSCLQSHGGSFDGTDPWSPVEAMGDKETAIRIAVSDVQCKEDMNFVQQMADIESSYQATLIKENEAGLLAQRQTIEETLKGATEVVTTFSGR</sequence>
<dbReference type="AlphaFoldDB" id="A0AAX3EHE5"/>